<evidence type="ECO:0000259" key="2">
    <source>
        <dbReference type="Pfam" id="PF07726"/>
    </source>
</evidence>
<feature type="region of interest" description="Disordered" evidence="1">
    <location>
        <begin position="206"/>
        <end position="237"/>
    </location>
</feature>
<dbReference type="Proteomes" id="UP001597158">
    <property type="component" value="Unassembled WGS sequence"/>
</dbReference>
<sequence length="356" mass="38413">MSETARAAFARLRGQLGRAIVGQPELIDALLIALLADGHLLLEGLPGLAKTRAIKALGQALDLRLSRIQFTPDLLPSDLVGAEVYHQTEPGQGRFVFEAGPVFAPLVLADEINRAPAKVQSALLEAMEERQVTVAGKTHALPWPFLVMATQNPIEHEGTYPLPEAQTDRFLMKTRVAYPDIDAERGILHLVREEEGRRLAMAQCDHDTDSGNLTESGANPIAPPPRAPEAAPAQPEQSFAGWLADARRAVHAVHVSAAIDTYLVDLIQATRTPERLSPEVARWIEAGASPRGTIALDRCARAHAWLHGLDFVSPDDVLAVLHPCLRHRLVLSHEALAAGVEADAIIDRIAAVVAAP</sequence>
<accession>A0ABW3WC98</accession>
<proteinExistence type="predicted"/>
<keyword evidence="5" id="KW-1185">Reference proteome</keyword>
<evidence type="ECO:0000313" key="4">
    <source>
        <dbReference type="EMBL" id="MFD1262835.1"/>
    </source>
</evidence>
<dbReference type="InterPro" id="IPR041628">
    <property type="entry name" value="ChlI/MoxR_AAA_lid"/>
</dbReference>
<comment type="caution">
    <text evidence="4">The sequence shown here is derived from an EMBL/GenBank/DDBJ whole genome shotgun (WGS) entry which is preliminary data.</text>
</comment>
<gene>
    <name evidence="4" type="ORF">ACFQ4M_04510</name>
</gene>
<dbReference type="InterPro" id="IPR050764">
    <property type="entry name" value="CbbQ/NirQ/NorQ/GpvN"/>
</dbReference>
<dbReference type="SUPFAM" id="SSF52540">
    <property type="entry name" value="P-loop containing nucleoside triphosphate hydrolases"/>
    <property type="match status" value="1"/>
</dbReference>
<dbReference type="Pfam" id="PF17863">
    <property type="entry name" value="AAA_lid_2"/>
    <property type="match status" value="1"/>
</dbReference>
<dbReference type="Gene3D" id="3.40.50.300">
    <property type="entry name" value="P-loop containing nucleotide triphosphate hydrolases"/>
    <property type="match status" value="1"/>
</dbReference>
<dbReference type="RefSeq" id="WP_277834434.1">
    <property type="nucleotide sequence ID" value="NZ_JARQZE010000013.1"/>
</dbReference>
<feature type="domain" description="ChlI/MoxR AAA lid" evidence="3">
    <location>
        <begin position="284"/>
        <end position="349"/>
    </location>
</feature>
<dbReference type="PANTHER" id="PTHR42759:SF1">
    <property type="entry name" value="MAGNESIUM-CHELATASE SUBUNIT CHLD"/>
    <property type="match status" value="1"/>
</dbReference>
<reference evidence="5" key="1">
    <citation type="journal article" date="2019" name="Int. J. Syst. Evol. Microbiol.">
        <title>The Global Catalogue of Microorganisms (GCM) 10K type strain sequencing project: providing services to taxonomists for standard genome sequencing and annotation.</title>
        <authorList>
            <consortium name="The Broad Institute Genomics Platform"/>
            <consortium name="The Broad Institute Genome Sequencing Center for Infectious Disease"/>
            <person name="Wu L."/>
            <person name="Ma J."/>
        </authorList>
    </citation>
    <scope>NUCLEOTIDE SEQUENCE [LARGE SCALE GENOMIC DNA]</scope>
    <source>
        <strain evidence="5">CCUG 48884</strain>
    </source>
</reference>
<evidence type="ECO:0000313" key="5">
    <source>
        <dbReference type="Proteomes" id="UP001597158"/>
    </source>
</evidence>
<evidence type="ECO:0000256" key="1">
    <source>
        <dbReference type="SAM" id="MobiDB-lite"/>
    </source>
</evidence>
<organism evidence="4 5">
    <name type="scientific">Thauera mechernichensis</name>
    <dbReference type="NCBI Taxonomy" id="82788"/>
    <lineage>
        <taxon>Bacteria</taxon>
        <taxon>Pseudomonadati</taxon>
        <taxon>Pseudomonadota</taxon>
        <taxon>Betaproteobacteria</taxon>
        <taxon>Rhodocyclales</taxon>
        <taxon>Zoogloeaceae</taxon>
        <taxon>Thauera</taxon>
    </lineage>
</organism>
<dbReference type="PIRSF" id="PIRSF002849">
    <property type="entry name" value="AAA_ATPase_chaperone_MoxR_prd"/>
    <property type="match status" value="1"/>
</dbReference>
<dbReference type="InterPro" id="IPR011703">
    <property type="entry name" value="ATPase_AAA-3"/>
</dbReference>
<protein>
    <submittedName>
        <fullName evidence="4">AAA family ATPase</fullName>
    </submittedName>
</protein>
<feature type="domain" description="ATPase AAA-3" evidence="2">
    <location>
        <begin position="39"/>
        <end position="172"/>
    </location>
</feature>
<dbReference type="InterPro" id="IPR027417">
    <property type="entry name" value="P-loop_NTPase"/>
</dbReference>
<name>A0ABW3WC98_9RHOO</name>
<dbReference type="Gene3D" id="1.10.8.80">
    <property type="entry name" value="Magnesium chelatase subunit I, C-Terminal domain"/>
    <property type="match status" value="1"/>
</dbReference>
<evidence type="ECO:0000259" key="3">
    <source>
        <dbReference type="Pfam" id="PF17863"/>
    </source>
</evidence>
<dbReference type="EMBL" id="JBHTMC010000008">
    <property type="protein sequence ID" value="MFD1262835.1"/>
    <property type="molecule type" value="Genomic_DNA"/>
</dbReference>
<dbReference type="PANTHER" id="PTHR42759">
    <property type="entry name" value="MOXR FAMILY PROTEIN"/>
    <property type="match status" value="1"/>
</dbReference>
<dbReference type="Pfam" id="PF07726">
    <property type="entry name" value="AAA_3"/>
    <property type="match status" value="1"/>
</dbReference>